<feature type="transmembrane region" description="Helical" evidence="4">
    <location>
        <begin position="183"/>
        <end position="207"/>
    </location>
</feature>
<evidence type="ECO:0000256" key="4">
    <source>
        <dbReference type="SAM" id="Phobius"/>
    </source>
</evidence>
<proteinExistence type="predicted"/>
<dbReference type="EMBL" id="QQSY01000003">
    <property type="protein sequence ID" value="RDI98117.1"/>
    <property type="molecule type" value="Genomic_DNA"/>
</dbReference>
<gene>
    <name evidence="6" type="ORF">DVT68_13625</name>
</gene>
<dbReference type="OrthoDB" id="9793415at2"/>
<comment type="caution">
    <text evidence="6">The sequence shown here is derived from an EMBL/GenBank/DDBJ whole genome shotgun (WGS) entry which is preliminary data.</text>
</comment>
<keyword evidence="1 4" id="KW-0812">Transmembrane</keyword>
<dbReference type="PANTHER" id="PTHR11360">
    <property type="entry name" value="MONOCARBOXYLATE TRANSPORTER"/>
    <property type="match status" value="1"/>
</dbReference>
<feature type="transmembrane region" description="Helical" evidence="4">
    <location>
        <begin position="219"/>
        <end position="241"/>
    </location>
</feature>
<sequence length="552" mass="58087">MVSVPEADVLDSAHGGTPGLLARERTIAGPHFNRWLVPPAALAIHLSIGMAYGFSVFWLPMTKLVTEADPAACAKLGFLAQLFATGCNWTVPAVNHIFETFIAMLGISAAIWGAWLERAGPRRAGFIAALCWGGGLVIGGIGVSMHQLWLVYLGAGVLGGIGQGLGYISPVSTLIKWFPDRRGLATGFAIMGYGGGAMIGAPIAVALMQKFTTNGVPGVSSTLVCMGLLYFVAMSAGAFGFRVPPTGWRPLGWTPPSESSNKLITHRHVHLNQAWKTPQFWLIWTVLCVNVTAGIGVLSMASPMFQDVFGGKLLGLDSAVELSAAQKAAIVASAAGLVGLISLFNSLGRIFWASTSDFIGRKTTYFIFFALGIALYCSLPTLGHMGLAGAFVIAVCVILSMYGGGFSTVPAYLSDIFGTQMVGAIHGRLLTAWSVAGIVGPFLIAAVREAQLNAGVAKNLVYDRTLYILAVLLLVGMICNLLVRPVKESAHMTDEELDRELSLQHEAAALSVSAQHAARGGFGLVGVIAWAAVGIPFLIGVWIAITKAAALF</sequence>
<organism evidence="6 7">
    <name type="scientific">Dyella solisilvae</name>
    <dbReference type="NCBI Taxonomy" id="1920168"/>
    <lineage>
        <taxon>Bacteria</taxon>
        <taxon>Pseudomonadati</taxon>
        <taxon>Pseudomonadota</taxon>
        <taxon>Gammaproteobacteria</taxon>
        <taxon>Lysobacterales</taxon>
        <taxon>Rhodanobacteraceae</taxon>
        <taxon>Dyella</taxon>
    </lineage>
</organism>
<accession>A0A370K6N0</accession>
<feature type="transmembrane region" description="Helical" evidence="4">
    <location>
        <begin position="425"/>
        <end position="446"/>
    </location>
</feature>
<feature type="transmembrane region" description="Helical" evidence="4">
    <location>
        <begin position="123"/>
        <end position="143"/>
    </location>
</feature>
<keyword evidence="2 4" id="KW-1133">Transmembrane helix</keyword>
<feature type="transmembrane region" description="Helical" evidence="4">
    <location>
        <begin position="149"/>
        <end position="171"/>
    </location>
</feature>
<dbReference type="SUPFAM" id="SSF103473">
    <property type="entry name" value="MFS general substrate transporter"/>
    <property type="match status" value="1"/>
</dbReference>
<feature type="transmembrane region" description="Helical" evidence="4">
    <location>
        <begin position="97"/>
        <end position="116"/>
    </location>
</feature>
<feature type="transmembrane region" description="Helical" evidence="4">
    <location>
        <begin position="466"/>
        <end position="483"/>
    </location>
</feature>
<dbReference type="InterPro" id="IPR050327">
    <property type="entry name" value="Proton-linked_MCT"/>
</dbReference>
<evidence type="ECO:0000313" key="6">
    <source>
        <dbReference type="EMBL" id="RDI98117.1"/>
    </source>
</evidence>
<dbReference type="CDD" id="cd17353">
    <property type="entry name" value="MFS_OFA_like"/>
    <property type="match status" value="1"/>
</dbReference>
<dbReference type="Pfam" id="PF07690">
    <property type="entry name" value="MFS_1"/>
    <property type="match status" value="1"/>
</dbReference>
<evidence type="ECO:0000256" key="2">
    <source>
        <dbReference type="ARBA" id="ARBA00022989"/>
    </source>
</evidence>
<dbReference type="GO" id="GO:0022857">
    <property type="term" value="F:transmembrane transporter activity"/>
    <property type="evidence" value="ECO:0007669"/>
    <property type="project" value="InterPro"/>
</dbReference>
<evidence type="ECO:0000313" key="7">
    <source>
        <dbReference type="Proteomes" id="UP000254711"/>
    </source>
</evidence>
<name>A0A370K6N0_9GAMM</name>
<dbReference type="InterPro" id="IPR011701">
    <property type="entry name" value="MFS"/>
</dbReference>
<dbReference type="PANTHER" id="PTHR11360:SF317">
    <property type="entry name" value="MAJOR FACILITATOR SUPERFAMILY (MFS) PROFILE DOMAIN-CONTAINING PROTEIN-RELATED"/>
    <property type="match status" value="1"/>
</dbReference>
<feature type="transmembrane region" description="Helical" evidence="4">
    <location>
        <begin position="40"/>
        <end position="60"/>
    </location>
</feature>
<keyword evidence="7" id="KW-1185">Reference proteome</keyword>
<feature type="domain" description="Major facilitator superfamily (MFS) profile" evidence="5">
    <location>
        <begin position="46"/>
        <end position="488"/>
    </location>
</feature>
<dbReference type="InterPro" id="IPR020846">
    <property type="entry name" value="MFS_dom"/>
</dbReference>
<feature type="transmembrane region" description="Helical" evidence="4">
    <location>
        <begin position="365"/>
        <end position="382"/>
    </location>
</feature>
<evidence type="ECO:0000256" key="1">
    <source>
        <dbReference type="ARBA" id="ARBA00022692"/>
    </source>
</evidence>
<feature type="transmembrane region" description="Helical" evidence="4">
    <location>
        <begin position="388"/>
        <end position="413"/>
    </location>
</feature>
<protein>
    <submittedName>
        <fullName evidence="6">MFS transporter</fullName>
    </submittedName>
</protein>
<feature type="transmembrane region" description="Helical" evidence="4">
    <location>
        <begin position="72"/>
        <end position="91"/>
    </location>
</feature>
<dbReference type="Proteomes" id="UP000254711">
    <property type="component" value="Unassembled WGS sequence"/>
</dbReference>
<reference evidence="6 7" key="1">
    <citation type="submission" date="2018-07" db="EMBL/GenBank/DDBJ databases">
        <title>Dyella solisilvae sp. nov., isolated from the pine and broad-leaved mixed forest soil.</title>
        <authorList>
            <person name="Gao Z."/>
            <person name="Qiu L."/>
        </authorList>
    </citation>
    <scope>NUCLEOTIDE SEQUENCE [LARGE SCALE GENOMIC DNA]</scope>
    <source>
        <strain evidence="6 7">DHG54</strain>
    </source>
</reference>
<dbReference type="InterPro" id="IPR036259">
    <property type="entry name" value="MFS_trans_sf"/>
</dbReference>
<keyword evidence="3 4" id="KW-0472">Membrane</keyword>
<dbReference type="Gene3D" id="1.20.1250.20">
    <property type="entry name" value="MFS general substrate transporter like domains"/>
    <property type="match status" value="2"/>
</dbReference>
<dbReference type="RefSeq" id="WP_114825635.1">
    <property type="nucleotide sequence ID" value="NZ_QQSY01000003.1"/>
</dbReference>
<dbReference type="PROSITE" id="PS50850">
    <property type="entry name" value="MFS"/>
    <property type="match status" value="1"/>
</dbReference>
<feature type="transmembrane region" description="Helical" evidence="4">
    <location>
        <begin position="280"/>
        <end position="305"/>
    </location>
</feature>
<evidence type="ECO:0000259" key="5">
    <source>
        <dbReference type="PROSITE" id="PS50850"/>
    </source>
</evidence>
<feature type="transmembrane region" description="Helical" evidence="4">
    <location>
        <begin position="522"/>
        <end position="545"/>
    </location>
</feature>
<feature type="transmembrane region" description="Helical" evidence="4">
    <location>
        <begin position="325"/>
        <end position="344"/>
    </location>
</feature>
<dbReference type="AlphaFoldDB" id="A0A370K6N0"/>
<evidence type="ECO:0000256" key="3">
    <source>
        <dbReference type="ARBA" id="ARBA00023136"/>
    </source>
</evidence>